<dbReference type="OrthoDB" id="8548499at2"/>
<feature type="chain" id="PRO_5020402969" evidence="1">
    <location>
        <begin position="30"/>
        <end position="124"/>
    </location>
</feature>
<dbReference type="EMBL" id="CP038033">
    <property type="protein sequence ID" value="QBQ53248.1"/>
    <property type="molecule type" value="Genomic_DNA"/>
</dbReference>
<dbReference type="RefSeq" id="WP_134356264.1">
    <property type="nucleotide sequence ID" value="NZ_CP038033.1"/>
</dbReference>
<gene>
    <name evidence="2" type="ORF">E3U44_01060</name>
</gene>
<dbReference type="NCBIfam" id="TIGR04073">
    <property type="entry name" value="exo_TIGR04073"/>
    <property type="match status" value="1"/>
</dbReference>
<feature type="signal peptide" evidence="1">
    <location>
        <begin position="1"/>
        <end position="29"/>
    </location>
</feature>
<organism evidence="2 3">
    <name type="scientific">Nitrosococcus wardiae</name>
    <dbReference type="NCBI Taxonomy" id="1814290"/>
    <lineage>
        <taxon>Bacteria</taxon>
        <taxon>Pseudomonadati</taxon>
        <taxon>Pseudomonadota</taxon>
        <taxon>Gammaproteobacteria</taxon>
        <taxon>Chromatiales</taxon>
        <taxon>Chromatiaceae</taxon>
        <taxon>Nitrosococcus</taxon>
    </lineage>
</organism>
<keyword evidence="1" id="KW-0732">Signal</keyword>
<keyword evidence="3" id="KW-1185">Reference proteome</keyword>
<evidence type="ECO:0000313" key="2">
    <source>
        <dbReference type="EMBL" id="QBQ53248.1"/>
    </source>
</evidence>
<protein>
    <submittedName>
        <fullName evidence="2">Exosortase system-associated protein, TIGR04073 family</fullName>
    </submittedName>
</protein>
<dbReference type="AlphaFoldDB" id="A0A4P7BTN3"/>
<dbReference type="Proteomes" id="UP000294325">
    <property type="component" value="Chromosome"/>
</dbReference>
<accession>A0A4P7BTN3</accession>
<dbReference type="InterPro" id="IPR023824">
    <property type="entry name" value="CHP04073_exosortase-affil"/>
</dbReference>
<proteinExistence type="predicted"/>
<evidence type="ECO:0000256" key="1">
    <source>
        <dbReference type="SAM" id="SignalP"/>
    </source>
</evidence>
<reference evidence="2 3" key="1">
    <citation type="submission" date="2019-03" db="EMBL/GenBank/DDBJ databases">
        <title>The genome sequence of Nitrosococcus wardiae strain D1FHST reveals the archetypal metabolic capacity of ammonia-oxidizing Gammaproteobacteria.</title>
        <authorList>
            <person name="Wang L."/>
            <person name="Lim C.K."/>
            <person name="Hanson T.E."/>
            <person name="Dang H."/>
            <person name="Klotz M.G."/>
        </authorList>
    </citation>
    <scope>NUCLEOTIDE SEQUENCE [LARGE SCALE GENOMIC DNA]</scope>
    <source>
        <strain evidence="2 3">D1FHS</strain>
    </source>
</reference>
<evidence type="ECO:0000313" key="3">
    <source>
        <dbReference type="Proteomes" id="UP000294325"/>
    </source>
</evidence>
<name>A0A4P7BTN3_9GAMM</name>
<sequence length="124" mass="13236">MVNNKAPNPLGLIILLSFLAFGATSPAVAEEGYGERVGEKLGRGLVNVVTGWVEIPKNMVNTSQDSNVGIGVTWGLVKGIGHTLGRTLVGAGELATFFVPTSEIIHPPYIFEDFYRDTTYGVAQ</sequence>
<dbReference type="KEGG" id="nwr:E3U44_01060"/>